<feature type="domain" description="ANTAR" evidence="1">
    <location>
        <begin position="1"/>
        <end position="59"/>
    </location>
</feature>
<gene>
    <name evidence="2" type="ORF">DW322_17825</name>
</gene>
<proteinExistence type="predicted"/>
<dbReference type="InterPro" id="IPR036388">
    <property type="entry name" value="WH-like_DNA-bd_sf"/>
</dbReference>
<protein>
    <submittedName>
        <fullName evidence="2">ANTAR domain-containing protein</fullName>
    </submittedName>
</protein>
<name>A0A6P2CL48_9NOCA</name>
<evidence type="ECO:0000313" key="2">
    <source>
        <dbReference type="EMBL" id="TXG91708.1"/>
    </source>
</evidence>
<accession>A0A6P2CL48</accession>
<dbReference type="GO" id="GO:0003723">
    <property type="term" value="F:RNA binding"/>
    <property type="evidence" value="ECO:0007669"/>
    <property type="project" value="InterPro"/>
</dbReference>
<organism evidence="2 3">
    <name type="scientific">Rhodococcus rhodnii</name>
    <dbReference type="NCBI Taxonomy" id="38312"/>
    <lineage>
        <taxon>Bacteria</taxon>
        <taxon>Bacillati</taxon>
        <taxon>Actinomycetota</taxon>
        <taxon>Actinomycetes</taxon>
        <taxon>Mycobacteriales</taxon>
        <taxon>Nocardiaceae</taxon>
        <taxon>Rhodococcus</taxon>
    </lineage>
</organism>
<dbReference type="RefSeq" id="WP_010837348.1">
    <property type="nucleotide sequence ID" value="NZ_QRCM01000001.1"/>
</dbReference>
<dbReference type="Proteomes" id="UP000471120">
    <property type="component" value="Unassembled WGS sequence"/>
</dbReference>
<dbReference type="InterPro" id="IPR005561">
    <property type="entry name" value="ANTAR"/>
</dbReference>
<reference evidence="2 3" key="1">
    <citation type="submission" date="2018-07" db="EMBL/GenBank/DDBJ databases">
        <title>Genome sequence of Rhodococcus rhodnii ATCC 35071 from Rhodnius prolixus.</title>
        <authorList>
            <person name="Patel V."/>
            <person name="Vogel K.J."/>
        </authorList>
    </citation>
    <scope>NUCLEOTIDE SEQUENCE [LARGE SCALE GENOMIC DNA]</scope>
    <source>
        <strain evidence="2 3">ATCC 35071</strain>
    </source>
</reference>
<comment type="caution">
    <text evidence="2">The sequence shown here is derived from an EMBL/GenBank/DDBJ whole genome shotgun (WGS) entry which is preliminary data.</text>
</comment>
<dbReference type="Pfam" id="PF03861">
    <property type="entry name" value="ANTAR"/>
    <property type="match status" value="1"/>
</dbReference>
<dbReference type="EMBL" id="QRCM01000001">
    <property type="protein sequence ID" value="TXG91708.1"/>
    <property type="molecule type" value="Genomic_DNA"/>
</dbReference>
<evidence type="ECO:0000259" key="1">
    <source>
        <dbReference type="PROSITE" id="PS50921"/>
    </source>
</evidence>
<dbReference type="Gene3D" id="1.10.10.10">
    <property type="entry name" value="Winged helix-like DNA-binding domain superfamily/Winged helix DNA-binding domain"/>
    <property type="match status" value="1"/>
</dbReference>
<dbReference type="AlphaFoldDB" id="A0A6P2CL48"/>
<evidence type="ECO:0000313" key="3">
    <source>
        <dbReference type="Proteomes" id="UP000471120"/>
    </source>
</evidence>
<dbReference type="PROSITE" id="PS50921">
    <property type="entry name" value="ANTAR"/>
    <property type="match status" value="1"/>
</dbReference>
<dbReference type="SMART" id="SM01012">
    <property type="entry name" value="ANTAR"/>
    <property type="match status" value="1"/>
</dbReference>
<sequence length="86" mass="9095">MTAPPADSSRAYSSRTALDIAMGILIAHRGCTLDAALDELATAAHASKISLVRAARELIEFSQAFHHELPARDLAAAAVAWRQPAS</sequence>